<evidence type="ECO:0000256" key="2">
    <source>
        <dbReference type="ARBA" id="ARBA00012251"/>
    </source>
</evidence>
<dbReference type="CDD" id="cd20335">
    <property type="entry name" value="BRcat_RBR"/>
    <property type="match status" value="1"/>
</dbReference>
<dbReference type="Gene3D" id="3.30.40.10">
    <property type="entry name" value="Zinc/RING finger domain, C3HC4 (zinc finger)"/>
    <property type="match status" value="1"/>
</dbReference>
<evidence type="ECO:0000259" key="9">
    <source>
        <dbReference type="PROSITE" id="PS51873"/>
    </source>
</evidence>
<evidence type="ECO:0000313" key="11">
    <source>
        <dbReference type="Proteomes" id="UP001301958"/>
    </source>
</evidence>
<evidence type="ECO:0000256" key="1">
    <source>
        <dbReference type="ARBA" id="ARBA00001798"/>
    </source>
</evidence>
<evidence type="ECO:0000256" key="5">
    <source>
        <dbReference type="ARBA" id="ARBA00022737"/>
    </source>
</evidence>
<evidence type="ECO:0000313" key="10">
    <source>
        <dbReference type="EMBL" id="KAK4226406.1"/>
    </source>
</evidence>
<gene>
    <name evidence="10" type="ORF">QBC38DRAFT_230656</name>
</gene>
<keyword evidence="4" id="KW-0479">Metal-binding</keyword>
<dbReference type="InterPro" id="IPR002867">
    <property type="entry name" value="IBR_dom"/>
</dbReference>
<dbReference type="InterPro" id="IPR017907">
    <property type="entry name" value="Znf_RING_CS"/>
</dbReference>
<dbReference type="PANTHER" id="PTHR11685">
    <property type="entry name" value="RBR FAMILY RING FINGER AND IBR DOMAIN-CONTAINING"/>
    <property type="match status" value="1"/>
</dbReference>
<keyword evidence="11" id="KW-1185">Reference proteome</keyword>
<sequence length="454" mass="50897">MDIDAETVRLLVQLQLEDLEALKTSPTVTGKGKARDDSDIAASADAAIELYRAELQEFAQIFGDHAMCVSLAQAVETDAPIVTAAAQEEEQAVQDRLVATALSRGEDISILPIRPIVPEASTAISDADTVNSDATTLVPDAETQSQPESSIWATTRSMPHATFRAPLKFPKKKRTCVACAEKYIEQEIVLCPPPCNHGYCQDCLESLFRASITDETLFPPRCCGQPIPLDTSQALLPRSLVQEFTEKRVEFETPNRIYCFQPTCSAFIPPNRIEQTVAACPKCFCRTCTICKGVAHPASVECPDDPSVQQMNELADQMGWQKCRQCGRVIELNTGCNHITCPCSAQFCYACGGPWKQCSCPQWQEELLYDRANAIVNRNLAGQHQQLGGRQRAALVEQERRHLIENHECQHRSWTSRFGRHRCEECRDWLPTYIYECQQCRIMACRRCRYNRLA</sequence>
<dbReference type="GO" id="GO:0061630">
    <property type="term" value="F:ubiquitin protein ligase activity"/>
    <property type="evidence" value="ECO:0007669"/>
    <property type="project" value="UniProtKB-EC"/>
</dbReference>
<proteinExistence type="predicted"/>
<dbReference type="InterPro" id="IPR013083">
    <property type="entry name" value="Znf_RING/FYVE/PHD"/>
</dbReference>
<dbReference type="CDD" id="cd22584">
    <property type="entry name" value="Rcat_RBR_unk"/>
    <property type="match status" value="1"/>
</dbReference>
<dbReference type="SUPFAM" id="SSF57850">
    <property type="entry name" value="RING/U-box"/>
    <property type="match status" value="2"/>
</dbReference>
<protein>
    <recommendedName>
        <fullName evidence="2">RBR-type E3 ubiquitin transferase</fullName>
        <ecNumber evidence="2">2.3.2.31</ecNumber>
    </recommendedName>
</protein>
<evidence type="ECO:0000256" key="6">
    <source>
        <dbReference type="ARBA" id="ARBA00022771"/>
    </source>
</evidence>
<dbReference type="GO" id="GO:0016567">
    <property type="term" value="P:protein ubiquitination"/>
    <property type="evidence" value="ECO:0007669"/>
    <property type="project" value="InterPro"/>
</dbReference>
<comment type="caution">
    <text evidence="10">The sequence shown here is derived from an EMBL/GenBank/DDBJ whole genome shotgun (WGS) entry which is preliminary data.</text>
</comment>
<dbReference type="EMBL" id="MU865348">
    <property type="protein sequence ID" value="KAK4226406.1"/>
    <property type="molecule type" value="Genomic_DNA"/>
</dbReference>
<dbReference type="AlphaFoldDB" id="A0AAN7BN57"/>
<name>A0AAN7BN57_9PEZI</name>
<reference evidence="10" key="1">
    <citation type="journal article" date="2023" name="Mol. Phylogenet. Evol.">
        <title>Genome-scale phylogeny and comparative genomics of the fungal order Sordariales.</title>
        <authorList>
            <person name="Hensen N."/>
            <person name="Bonometti L."/>
            <person name="Westerberg I."/>
            <person name="Brannstrom I.O."/>
            <person name="Guillou S."/>
            <person name="Cros-Aarteil S."/>
            <person name="Calhoun S."/>
            <person name="Haridas S."/>
            <person name="Kuo A."/>
            <person name="Mondo S."/>
            <person name="Pangilinan J."/>
            <person name="Riley R."/>
            <person name="LaButti K."/>
            <person name="Andreopoulos B."/>
            <person name="Lipzen A."/>
            <person name="Chen C."/>
            <person name="Yan M."/>
            <person name="Daum C."/>
            <person name="Ng V."/>
            <person name="Clum A."/>
            <person name="Steindorff A."/>
            <person name="Ohm R.A."/>
            <person name="Martin F."/>
            <person name="Silar P."/>
            <person name="Natvig D.O."/>
            <person name="Lalanne C."/>
            <person name="Gautier V."/>
            <person name="Ament-Velasquez S.L."/>
            <person name="Kruys A."/>
            <person name="Hutchinson M.I."/>
            <person name="Powell A.J."/>
            <person name="Barry K."/>
            <person name="Miller A.N."/>
            <person name="Grigoriev I.V."/>
            <person name="Debuchy R."/>
            <person name="Gladieux P."/>
            <person name="Hiltunen Thoren M."/>
            <person name="Johannesson H."/>
        </authorList>
    </citation>
    <scope>NUCLEOTIDE SEQUENCE</scope>
    <source>
        <strain evidence="10">CBS 990.96</strain>
    </source>
</reference>
<evidence type="ECO:0000256" key="8">
    <source>
        <dbReference type="ARBA" id="ARBA00022833"/>
    </source>
</evidence>
<feature type="domain" description="RING-type" evidence="9">
    <location>
        <begin position="172"/>
        <end position="370"/>
    </location>
</feature>
<evidence type="ECO:0000256" key="7">
    <source>
        <dbReference type="ARBA" id="ARBA00022786"/>
    </source>
</evidence>
<keyword evidence="5" id="KW-0677">Repeat</keyword>
<reference evidence="10" key="2">
    <citation type="submission" date="2023-05" db="EMBL/GenBank/DDBJ databases">
        <authorList>
            <consortium name="Lawrence Berkeley National Laboratory"/>
            <person name="Steindorff A."/>
            <person name="Hensen N."/>
            <person name="Bonometti L."/>
            <person name="Westerberg I."/>
            <person name="Brannstrom I.O."/>
            <person name="Guillou S."/>
            <person name="Cros-Aarteil S."/>
            <person name="Calhoun S."/>
            <person name="Haridas S."/>
            <person name="Kuo A."/>
            <person name="Mondo S."/>
            <person name="Pangilinan J."/>
            <person name="Riley R."/>
            <person name="Labutti K."/>
            <person name="Andreopoulos B."/>
            <person name="Lipzen A."/>
            <person name="Chen C."/>
            <person name="Yanf M."/>
            <person name="Daum C."/>
            <person name="Ng V."/>
            <person name="Clum A."/>
            <person name="Ohm R."/>
            <person name="Martin F."/>
            <person name="Silar P."/>
            <person name="Natvig D."/>
            <person name="Lalanne C."/>
            <person name="Gautier V."/>
            <person name="Ament-Velasquez S.L."/>
            <person name="Kruys A."/>
            <person name="Hutchinson M.I."/>
            <person name="Powell A.J."/>
            <person name="Barry K."/>
            <person name="Miller A.N."/>
            <person name="Grigoriev I.V."/>
            <person name="Debuchy R."/>
            <person name="Gladieux P."/>
            <person name="Thoren M.H."/>
            <person name="Johannesson H."/>
        </authorList>
    </citation>
    <scope>NUCLEOTIDE SEQUENCE</scope>
    <source>
        <strain evidence="10">CBS 990.96</strain>
    </source>
</reference>
<keyword evidence="8" id="KW-0862">Zinc</keyword>
<keyword evidence="6" id="KW-0863">Zinc-finger</keyword>
<dbReference type="InterPro" id="IPR044066">
    <property type="entry name" value="TRIAD_supradom"/>
</dbReference>
<evidence type="ECO:0000256" key="3">
    <source>
        <dbReference type="ARBA" id="ARBA00022679"/>
    </source>
</evidence>
<dbReference type="PROSITE" id="PS51873">
    <property type="entry name" value="TRIAD"/>
    <property type="match status" value="1"/>
</dbReference>
<accession>A0AAN7BN57</accession>
<dbReference type="Gene3D" id="1.20.120.1750">
    <property type="match status" value="1"/>
</dbReference>
<keyword evidence="7" id="KW-0833">Ubl conjugation pathway</keyword>
<dbReference type="Proteomes" id="UP001301958">
    <property type="component" value="Unassembled WGS sequence"/>
</dbReference>
<dbReference type="Pfam" id="PF01485">
    <property type="entry name" value="IBR"/>
    <property type="match status" value="2"/>
</dbReference>
<evidence type="ECO:0000256" key="4">
    <source>
        <dbReference type="ARBA" id="ARBA00022723"/>
    </source>
</evidence>
<dbReference type="InterPro" id="IPR031127">
    <property type="entry name" value="E3_UB_ligase_RBR"/>
</dbReference>
<comment type="catalytic activity">
    <reaction evidence="1">
        <text>[E2 ubiquitin-conjugating enzyme]-S-ubiquitinyl-L-cysteine + [acceptor protein]-L-lysine = [E2 ubiquitin-conjugating enzyme]-L-cysteine + [acceptor protein]-N(6)-ubiquitinyl-L-lysine.</text>
        <dbReference type="EC" id="2.3.2.31"/>
    </reaction>
</comment>
<keyword evidence="3" id="KW-0808">Transferase</keyword>
<dbReference type="PROSITE" id="PS00518">
    <property type="entry name" value="ZF_RING_1"/>
    <property type="match status" value="1"/>
</dbReference>
<organism evidence="10 11">
    <name type="scientific">Podospora fimiseda</name>
    <dbReference type="NCBI Taxonomy" id="252190"/>
    <lineage>
        <taxon>Eukaryota</taxon>
        <taxon>Fungi</taxon>
        <taxon>Dikarya</taxon>
        <taxon>Ascomycota</taxon>
        <taxon>Pezizomycotina</taxon>
        <taxon>Sordariomycetes</taxon>
        <taxon>Sordariomycetidae</taxon>
        <taxon>Sordariales</taxon>
        <taxon>Podosporaceae</taxon>
        <taxon>Podospora</taxon>
    </lineage>
</organism>
<dbReference type="EC" id="2.3.2.31" evidence="2"/>
<dbReference type="GO" id="GO:0008270">
    <property type="term" value="F:zinc ion binding"/>
    <property type="evidence" value="ECO:0007669"/>
    <property type="project" value="UniProtKB-KW"/>
</dbReference>